<keyword evidence="2" id="KW-1185">Reference proteome</keyword>
<organism evidence="1 2">
    <name type="scientific">Segatella buccae ATCC 33574</name>
    <dbReference type="NCBI Taxonomy" id="873513"/>
    <lineage>
        <taxon>Bacteria</taxon>
        <taxon>Pseudomonadati</taxon>
        <taxon>Bacteroidota</taxon>
        <taxon>Bacteroidia</taxon>
        <taxon>Bacteroidales</taxon>
        <taxon>Prevotellaceae</taxon>
        <taxon>Segatella</taxon>
    </lineage>
</organism>
<dbReference type="HOGENOM" id="CLU_051638_6_1_10"/>
<comment type="caution">
    <text evidence="1">The sequence shown here is derived from an EMBL/GenBank/DDBJ whole genome shotgun (WGS) entry which is preliminary data.</text>
</comment>
<dbReference type="Proteomes" id="UP000003112">
    <property type="component" value="Unassembled WGS sequence"/>
</dbReference>
<gene>
    <name evidence="1" type="ORF">HMPREF6485_2776</name>
</gene>
<reference evidence="1 2" key="1">
    <citation type="submission" date="2010-10" db="EMBL/GenBank/DDBJ databases">
        <authorList>
            <person name="Muzny D."/>
            <person name="Qin X."/>
            <person name="Deng J."/>
            <person name="Jiang H."/>
            <person name="Liu Y."/>
            <person name="Qu J."/>
            <person name="Song X.-Z."/>
            <person name="Zhang L."/>
            <person name="Thornton R."/>
            <person name="Coyle M."/>
            <person name="Francisco L."/>
            <person name="Jackson L."/>
            <person name="Javaid M."/>
            <person name="Korchina V."/>
            <person name="Kovar C."/>
            <person name="Mata R."/>
            <person name="Mathew T."/>
            <person name="Ngo R."/>
            <person name="Nguyen L."/>
            <person name="Nguyen N."/>
            <person name="Okwuonu G."/>
            <person name="Ongeri F."/>
            <person name="Pham C."/>
            <person name="Simmons D."/>
            <person name="Wilczek-Boney K."/>
            <person name="Hale W."/>
            <person name="Jakkamsetti A."/>
            <person name="Pham P."/>
            <person name="Ruth R."/>
            <person name="San Lucas F."/>
            <person name="Warren J."/>
            <person name="Zhang J."/>
            <person name="Zhao Z."/>
            <person name="Zhou C."/>
            <person name="Zhu D."/>
            <person name="Lee S."/>
            <person name="Bess C."/>
            <person name="Blankenburg K."/>
            <person name="Forbes L."/>
            <person name="Fu Q."/>
            <person name="Gubbala S."/>
            <person name="Hirani K."/>
            <person name="Jayaseelan J.C."/>
            <person name="Lara F."/>
            <person name="Munidasa M."/>
            <person name="Palculict T."/>
            <person name="Patil S."/>
            <person name="Pu L.-L."/>
            <person name="Saada N."/>
            <person name="Tang L."/>
            <person name="Weissenberger G."/>
            <person name="Zhu Y."/>
            <person name="Hemphill L."/>
            <person name="Shang Y."/>
            <person name="Youmans B."/>
            <person name="Ayvaz T."/>
            <person name="Ross M."/>
            <person name="Santibanez J."/>
            <person name="Aqrawi P."/>
            <person name="Gross S."/>
            <person name="Joshi V."/>
            <person name="Fowler G."/>
            <person name="Nazareth L."/>
            <person name="Reid J."/>
            <person name="Worley K."/>
            <person name="Petrosino J."/>
            <person name="Highlander S."/>
            <person name="Gibbs R."/>
        </authorList>
    </citation>
    <scope>NUCLEOTIDE SEQUENCE [LARGE SCALE GENOMIC DNA]</scope>
    <source>
        <strain evidence="1 2">ATCC 33574</strain>
    </source>
</reference>
<accession>E6KAY9</accession>
<dbReference type="EMBL" id="AEPD01000051">
    <property type="protein sequence ID" value="EFU29277.1"/>
    <property type="molecule type" value="Genomic_DNA"/>
</dbReference>
<dbReference type="STRING" id="873513.HMPREF6485_2776"/>
<protein>
    <recommendedName>
        <fullName evidence="3">Bacterial transferase hexapeptide repeat protein</fullName>
    </recommendedName>
</protein>
<dbReference type="Gene3D" id="2.160.10.10">
    <property type="entry name" value="Hexapeptide repeat proteins"/>
    <property type="match status" value="1"/>
</dbReference>
<dbReference type="PANTHER" id="PTHR23416">
    <property type="entry name" value="SIALIC ACID SYNTHASE-RELATED"/>
    <property type="match status" value="1"/>
</dbReference>
<sequence>MNRFLKGIERQYVKYVERLPYINWFNPIITFYLNLRSFPLNQAIRFPVFVYGWPKLFSLYGTMECQGKCIMGMIKFNQTNPEAPSNPGSNTALANWGKIIFHGECLIYTSNKINVSRHGILEFGERTMVMHHCNIAAYSKVEIGNQSWITHRCQVMDTNFHYIADFNNKVIEKIARPIKIGAYCWICNTTTICAGSVIPDKTIVASNSLVNKDMSNIPEETIIGGIPAKIISTGVRKVDNISLIKKLQVFFMQNPEEAIFKLDKNISHSICNIVNSNR</sequence>
<evidence type="ECO:0008006" key="3">
    <source>
        <dbReference type="Google" id="ProtNLM"/>
    </source>
</evidence>
<evidence type="ECO:0000313" key="2">
    <source>
        <dbReference type="Proteomes" id="UP000003112"/>
    </source>
</evidence>
<dbReference type="SUPFAM" id="SSF51161">
    <property type="entry name" value="Trimeric LpxA-like enzymes"/>
    <property type="match status" value="1"/>
</dbReference>
<evidence type="ECO:0000313" key="1">
    <source>
        <dbReference type="EMBL" id="EFU29277.1"/>
    </source>
</evidence>
<dbReference type="eggNOG" id="COG0110">
    <property type="taxonomic scope" value="Bacteria"/>
</dbReference>
<dbReference type="InterPro" id="IPR051159">
    <property type="entry name" value="Hexapeptide_acetyltransf"/>
</dbReference>
<dbReference type="AlphaFoldDB" id="E6KAY9"/>
<name>E6KAY9_9BACT</name>
<dbReference type="CDD" id="cd04647">
    <property type="entry name" value="LbH_MAT_like"/>
    <property type="match status" value="1"/>
</dbReference>
<proteinExistence type="predicted"/>
<dbReference type="InterPro" id="IPR011004">
    <property type="entry name" value="Trimer_LpxA-like_sf"/>
</dbReference>